<dbReference type="GO" id="GO:0043657">
    <property type="term" value="C:host cell"/>
    <property type="evidence" value="ECO:0007669"/>
    <property type="project" value="UniProtKB-SubCell"/>
</dbReference>
<comment type="caution">
    <text evidence="5">The sequence shown here is derived from an EMBL/GenBank/DDBJ whole genome shotgun (WGS) entry which is preliminary data.</text>
</comment>
<feature type="domain" description="Crinkler effector protein N-terminal" evidence="4">
    <location>
        <begin position="7"/>
        <end position="74"/>
    </location>
</feature>
<gene>
    <name evidence="5" type="ORF">BG006_009762</name>
</gene>
<sequence length="75" mass="8521">MTPPVTSIKTEKTNDFSDIDADKLTPWRVSIPVVAVAEHKPFSLSEVDSATEFDSRDYISDVFEEKPLKKTIHIR</sequence>
<reference evidence="5" key="1">
    <citation type="journal article" date="2020" name="Fungal Divers.">
        <title>Resolving the Mortierellaceae phylogeny through synthesis of multi-gene phylogenetics and phylogenomics.</title>
        <authorList>
            <person name="Vandepol N."/>
            <person name="Liber J."/>
            <person name="Desiro A."/>
            <person name="Na H."/>
            <person name="Kennedy M."/>
            <person name="Barry K."/>
            <person name="Grigoriev I.V."/>
            <person name="Miller A.N."/>
            <person name="O'Donnell K."/>
            <person name="Stajich J.E."/>
            <person name="Bonito G."/>
        </authorList>
    </citation>
    <scope>NUCLEOTIDE SEQUENCE</scope>
    <source>
        <strain evidence="5">NVP1</strain>
    </source>
</reference>
<protein>
    <recommendedName>
        <fullName evidence="4">Crinkler effector protein N-terminal domain-containing protein</fullName>
    </recommendedName>
</protein>
<keyword evidence="6" id="KW-1185">Reference proteome</keyword>
<dbReference type="EMBL" id="JAAAUY010000728">
    <property type="protein sequence ID" value="KAF9326863.1"/>
    <property type="molecule type" value="Genomic_DNA"/>
</dbReference>
<dbReference type="Pfam" id="PF20147">
    <property type="entry name" value="Crinkler"/>
    <property type="match status" value="1"/>
</dbReference>
<evidence type="ECO:0000256" key="1">
    <source>
        <dbReference type="ARBA" id="ARBA00004340"/>
    </source>
</evidence>
<feature type="non-terminal residue" evidence="5">
    <location>
        <position position="75"/>
    </location>
</feature>
<name>A0A9P5SGC7_9FUNG</name>
<evidence type="ECO:0000256" key="3">
    <source>
        <dbReference type="ARBA" id="ARBA00022525"/>
    </source>
</evidence>
<evidence type="ECO:0000259" key="4">
    <source>
        <dbReference type="Pfam" id="PF20147"/>
    </source>
</evidence>
<keyword evidence="3" id="KW-0964">Secreted</keyword>
<dbReference type="GO" id="GO:0005576">
    <property type="term" value="C:extracellular region"/>
    <property type="evidence" value="ECO:0007669"/>
    <property type="project" value="UniProtKB-SubCell"/>
</dbReference>
<dbReference type="InterPro" id="IPR045379">
    <property type="entry name" value="Crinkler_N"/>
</dbReference>
<accession>A0A9P5SGC7</accession>
<evidence type="ECO:0000256" key="2">
    <source>
        <dbReference type="ARBA" id="ARBA00004613"/>
    </source>
</evidence>
<proteinExistence type="predicted"/>
<evidence type="ECO:0000313" key="6">
    <source>
        <dbReference type="Proteomes" id="UP000696485"/>
    </source>
</evidence>
<dbReference type="Proteomes" id="UP000696485">
    <property type="component" value="Unassembled WGS sequence"/>
</dbReference>
<organism evidence="5 6">
    <name type="scientific">Podila minutissima</name>
    <dbReference type="NCBI Taxonomy" id="64525"/>
    <lineage>
        <taxon>Eukaryota</taxon>
        <taxon>Fungi</taxon>
        <taxon>Fungi incertae sedis</taxon>
        <taxon>Mucoromycota</taxon>
        <taxon>Mortierellomycotina</taxon>
        <taxon>Mortierellomycetes</taxon>
        <taxon>Mortierellales</taxon>
        <taxon>Mortierellaceae</taxon>
        <taxon>Podila</taxon>
    </lineage>
</organism>
<comment type="subcellular location">
    <subcellularLocation>
        <location evidence="1">Host cell</location>
    </subcellularLocation>
    <subcellularLocation>
        <location evidence="2">Secreted</location>
    </subcellularLocation>
</comment>
<dbReference type="AlphaFoldDB" id="A0A9P5SGC7"/>
<evidence type="ECO:0000313" key="5">
    <source>
        <dbReference type="EMBL" id="KAF9326863.1"/>
    </source>
</evidence>